<feature type="transmembrane region" description="Helical" evidence="1">
    <location>
        <begin position="12"/>
        <end position="35"/>
    </location>
</feature>
<keyword evidence="1" id="KW-0472">Membrane</keyword>
<dbReference type="EMBL" id="JACRWE010000009">
    <property type="protein sequence ID" value="MBC5998045.1"/>
    <property type="molecule type" value="Genomic_DNA"/>
</dbReference>
<name>A0ABR7JT46_9FIRM</name>
<dbReference type="RefSeq" id="WP_153972722.1">
    <property type="nucleotide sequence ID" value="NZ_JACRWE010000009.1"/>
</dbReference>
<comment type="caution">
    <text evidence="2">The sequence shown here is derived from an EMBL/GenBank/DDBJ whole genome shotgun (WGS) entry which is preliminary data.</text>
</comment>
<proteinExistence type="predicted"/>
<keyword evidence="3" id="KW-1185">Reference proteome</keyword>
<evidence type="ECO:0000256" key="1">
    <source>
        <dbReference type="SAM" id="Phobius"/>
    </source>
</evidence>
<accession>A0ABR7JT46</accession>
<organism evidence="2 3">
    <name type="scientific">Romboutsia faecis</name>
    <dbReference type="NCBI Taxonomy" id="2764597"/>
    <lineage>
        <taxon>Bacteria</taxon>
        <taxon>Bacillati</taxon>
        <taxon>Bacillota</taxon>
        <taxon>Clostridia</taxon>
        <taxon>Peptostreptococcales</taxon>
        <taxon>Peptostreptococcaceae</taxon>
        <taxon>Romboutsia</taxon>
    </lineage>
</organism>
<keyword evidence="1" id="KW-0812">Transmembrane</keyword>
<protein>
    <submittedName>
        <fullName evidence="2">AtpZ/AtpI family protein</fullName>
    </submittedName>
</protein>
<reference evidence="2 3" key="1">
    <citation type="submission" date="2020-08" db="EMBL/GenBank/DDBJ databases">
        <authorList>
            <person name="Liu C."/>
            <person name="Sun Q."/>
        </authorList>
    </citation>
    <scope>NUCLEOTIDE SEQUENCE [LARGE SCALE GENOMIC DNA]</scope>
    <source>
        <strain evidence="2 3">NSJ-18</strain>
    </source>
</reference>
<dbReference type="InterPro" id="IPR032820">
    <property type="entry name" value="ATPase_put"/>
</dbReference>
<dbReference type="Proteomes" id="UP000609849">
    <property type="component" value="Unassembled WGS sequence"/>
</dbReference>
<sequence length="75" mass="8266">MGKKNAYLEVGKMLSLISQIGLTMVVSIFGTFFLGRYIDNLLNTKPIFTLISLVIGVGGAFVSVYKMVIGYTKRK</sequence>
<evidence type="ECO:0000313" key="3">
    <source>
        <dbReference type="Proteomes" id="UP000609849"/>
    </source>
</evidence>
<keyword evidence="1" id="KW-1133">Transmembrane helix</keyword>
<feature type="transmembrane region" description="Helical" evidence="1">
    <location>
        <begin position="47"/>
        <end position="69"/>
    </location>
</feature>
<gene>
    <name evidence="2" type="ORF">H8923_14885</name>
</gene>
<evidence type="ECO:0000313" key="2">
    <source>
        <dbReference type="EMBL" id="MBC5998045.1"/>
    </source>
</evidence>
<dbReference type="Pfam" id="PF09527">
    <property type="entry name" value="ATPase_gene1"/>
    <property type="match status" value="1"/>
</dbReference>